<feature type="compositionally biased region" description="Basic and acidic residues" evidence="1">
    <location>
        <begin position="174"/>
        <end position="187"/>
    </location>
</feature>
<gene>
    <name evidence="2" type="ORF">K239x_23450</name>
</gene>
<evidence type="ECO:0000313" key="3">
    <source>
        <dbReference type="Proteomes" id="UP000319817"/>
    </source>
</evidence>
<proteinExistence type="predicted"/>
<keyword evidence="3" id="KW-1185">Reference proteome</keyword>
<dbReference type="AlphaFoldDB" id="A0A517NTE8"/>
<protein>
    <submittedName>
        <fullName evidence="2">Uncharacterized protein</fullName>
    </submittedName>
</protein>
<dbReference type="Proteomes" id="UP000319817">
    <property type="component" value="Chromosome"/>
</dbReference>
<sequence length="231" mass="25975">MPTCMMMNSTSHQTQQPFFNRRIAALIGVACVCLSVASIGCGQLKYRLAGKQPETFMPNPVQLPPASDKFVWQQTVDAVDDYFRIAREQPVQNTGGMVMDGRIETGYLVGATLLEPWRRDSTPGFERLQSTLQSIRRKATVIVRPQGAAYSLEVVVQKELEDTDRTQYATETTASRRHDGTMLRKGDDYDDSPQTLGWIPLGRDSSLEQAIMRDIFGRITQRDTPGLFRSH</sequence>
<name>A0A517NTE8_9BACT</name>
<evidence type="ECO:0000313" key="2">
    <source>
        <dbReference type="EMBL" id="QDT10389.1"/>
    </source>
</evidence>
<feature type="region of interest" description="Disordered" evidence="1">
    <location>
        <begin position="166"/>
        <end position="187"/>
    </location>
</feature>
<reference evidence="2 3" key="1">
    <citation type="submission" date="2019-02" db="EMBL/GenBank/DDBJ databases">
        <title>Deep-cultivation of Planctomycetes and their phenomic and genomic characterization uncovers novel biology.</title>
        <authorList>
            <person name="Wiegand S."/>
            <person name="Jogler M."/>
            <person name="Boedeker C."/>
            <person name="Pinto D."/>
            <person name="Vollmers J."/>
            <person name="Rivas-Marin E."/>
            <person name="Kohn T."/>
            <person name="Peeters S.H."/>
            <person name="Heuer A."/>
            <person name="Rast P."/>
            <person name="Oberbeckmann S."/>
            <person name="Bunk B."/>
            <person name="Jeske O."/>
            <person name="Meyerdierks A."/>
            <person name="Storesund J.E."/>
            <person name="Kallscheuer N."/>
            <person name="Luecker S."/>
            <person name="Lage O.M."/>
            <person name="Pohl T."/>
            <person name="Merkel B.J."/>
            <person name="Hornburger P."/>
            <person name="Mueller R.-W."/>
            <person name="Bruemmer F."/>
            <person name="Labrenz M."/>
            <person name="Spormann A.M."/>
            <person name="Op den Camp H."/>
            <person name="Overmann J."/>
            <person name="Amann R."/>
            <person name="Jetten M.S.M."/>
            <person name="Mascher T."/>
            <person name="Medema M.H."/>
            <person name="Devos D.P."/>
            <person name="Kaster A.-K."/>
            <person name="Ovreas L."/>
            <person name="Rohde M."/>
            <person name="Galperin M.Y."/>
            <person name="Jogler C."/>
        </authorList>
    </citation>
    <scope>NUCLEOTIDE SEQUENCE [LARGE SCALE GENOMIC DNA]</scope>
    <source>
        <strain evidence="2 3">K23_9</strain>
    </source>
</reference>
<accession>A0A517NTE8</accession>
<dbReference type="EMBL" id="CP036526">
    <property type="protein sequence ID" value="QDT10389.1"/>
    <property type="molecule type" value="Genomic_DNA"/>
</dbReference>
<evidence type="ECO:0000256" key="1">
    <source>
        <dbReference type="SAM" id="MobiDB-lite"/>
    </source>
</evidence>
<organism evidence="2 3">
    <name type="scientific">Stieleria marina</name>
    <dbReference type="NCBI Taxonomy" id="1930275"/>
    <lineage>
        <taxon>Bacteria</taxon>
        <taxon>Pseudomonadati</taxon>
        <taxon>Planctomycetota</taxon>
        <taxon>Planctomycetia</taxon>
        <taxon>Pirellulales</taxon>
        <taxon>Pirellulaceae</taxon>
        <taxon>Stieleria</taxon>
    </lineage>
</organism>